<sequence>MNREELKRILPHREPMLLLDEAEVVDGEAHGKITITGDEYFVQGHFPGNPVVPGVIQCEMLAQNCCVLMGDDPALAGATPYYTSLDKVRFKHPVHPGDTLELTCRLTRARGPFRFCTGEGRVNGELCVQAEMSFALMPAAGSADA</sequence>
<dbReference type="Gene3D" id="3.10.129.10">
    <property type="entry name" value="Hotdog Thioesterase"/>
    <property type="match status" value="1"/>
</dbReference>
<accession>A0ABT7V9M8</accession>
<dbReference type="EC" id="4.2.1.59" evidence="4"/>
<evidence type="ECO:0000256" key="2">
    <source>
        <dbReference type="ARBA" id="ARBA00023239"/>
    </source>
</evidence>
<evidence type="ECO:0000259" key="3">
    <source>
        <dbReference type="Pfam" id="PF22818"/>
    </source>
</evidence>
<protein>
    <submittedName>
        <fullName evidence="4">3-hydroxyacyl-ACP dehydratase FabZ</fullName>
        <ecNumber evidence="4">4.2.1.59</ecNumber>
    </submittedName>
</protein>
<comment type="similarity">
    <text evidence="1">Belongs to the thioester dehydratase family. FabZ subfamily.</text>
</comment>
<reference evidence="5" key="1">
    <citation type="submission" date="2023-06" db="EMBL/GenBank/DDBJ databases">
        <title>Identification and characterization of horizontal gene transfer across gut microbiota members of farm animals based on homology search.</title>
        <authorList>
            <person name="Zeman M."/>
            <person name="Kubasova T."/>
            <person name="Jahodarova E."/>
            <person name="Nykrynova M."/>
            <person name="Rychlik I."/>
        </authorList>
    </citation>
    <scope>NUCLEOTIDE SEQUENCE [LARGE SCALE GENOMIC DNA]</scope>
    <source>
        <strain evidence="5">154_Feed</strain>
    </source>
</reference>
<dbReference type="NCBIfam" id="NF000582">
    <property type="entry name" value="PRK00006.1"/>
    <property type="match status" value="1"/>
</dbReference>
<keyword evidence="5" id="KW-1185">Reference proteome</keyword>
<dbReference type="InterPro" id="IPR013114">
    <property type="entry name" value="FabA_FabZ"/>
</dbReference>
<organism evidence="4 5">
    <name type="scientific">Enorma phocaeensis</name>
    <dbReference type="NCBI Taxonomy" id="1871019"/>
    <lineage>
        <taxon>Bacteria</taxon>
        <taxon>Bacillati</taxon>
        <taxon>Actinomycetota</taxon>
        <taxon>Coriobacteriia</taxon>
        <taxon>Coriobacteriales</taxon>
        <taxon>Coriobacteriaceae</taxon>
        <taxon>Enorma</taxon>
    </lineage>
</organism>
<dbReference type="InterPro" id="IPR029069">
    <property type="entry name" value="HotDog_dom_sf"/>
</dbReference>
<evidence type="ECO:0000256" key="1">
    <source>
        <dbReference type="ARBA" id="ARBA00009174"/>
    </source>
</evidence>
<dbReference type="RefSeq" id="WP_204672948.1">
    <property type="nucleotide sequence ID" value="NZ_JACJKQ010000010.1"/>
</dbReference>
<dbReference type="Pfam" id="PF22818">
    <property type="entry name" value="ApeI-like"/>
    <property type="match status" value="1"/>
</dbReference>
<reference evidence="4 5" key="2">
    <citation type="submission" date="2023-06" db="EMBL/GenBank/DDBJ databases">
        <authorList>
            <person name="Zeman M."/>
            <person name="Kubasova T."/>
            <person name="Jahodarova E."/>
            <person name="Nykrynova M."/>
            <person name="Rychlik I."/>
        </authorList>
    </citation>
    <scope>NUCLEOTIDE SEQUENCE [LARGE SCALE GENOMIC DNA]</scope>
    <source>
        <strain evidence="4 5">154_Feed</strain>
    </source>
</reference>
<gene>
    <name evidence="4" type="primary">fabZ</name>
    <name evidence="4" type="ORF">QUW28_06845</name>
</gene>
<dbReference type="EMBL" id="JAUDDZ010000008">
    <property type="protein sequence ID" value="MDM8275212.1"/>
    <property type="molecule type" value="Genomic_DNA"/>
</dbReference>
<comment type="caution">
    <text evidence="4">The sequence shown here is derived from an EMBL/GenBank/DDBJ whole genome shotgun (WGS) entry which is preliminary data.</text>
</comment>
<dbReference type="GO" id="GO:0019171">
    <property type="term" value="F:(3R)-hydroxyacyl-[acyl-carrier-protein] dehydratase activity"/>
    <property type="evidence" value="ECO:0007669"/>
    <property type="project" value="UniProtKB-EC"/>
</dbReference>
<evidence type="ECO:0000313" key="5">
    <source>
        <dbReference type="Proteomes" id="UP001529421"/>
    </source>
</evidence>
<dbReference type="PANTHER" id="PTHR30272:SF1">
    <property type="entry name" value="3-HYDROXYACYL-[ACYL-CARRIER-PROTEIN] DEHYDRATASE"/>
    <property type="match status" value="1"/>
</dbReference>
<dbReference type="SUPFAM" id="SSF54637">
    <property type="entry name" value="Thioesterase/thiol ester dehydrase-isomerase"/>
    <property type="match status" value="1"/>
</dbReference>
<dbReference type="PANTHER" id="PTHR30272">
    <property type="entry name" value="3-HYDROXYACYL-[ACYL-CARRIER-PROTEIN] DEHYDRATASE"/>
    <property type="match status" value="1"/>
</dbReference>
<dbReference type="InterPro" id="IPR054545">
    <property type="entry name" value="ApeI-like"/>
</dbReference>
<name>A0ABT7V9M8_9ACTN</name>
<proteinExistence type="inferred from homology"/>
<evidence type="ECO:0000313" key="4">
    <source>
        <dbReference type="EMBL" id="MDM8275212.1"/>
    </source>
</evidence>
<dbReference type="CDD" id="cd01288">
    <property type="entry name" value="FabZ"/>
    <property type="match status" value="1"/>
</dbReference>
<keyword evidence="2 4" id="KW-0456">Lyase</keyword>
<feature type="domain" description="ApeI dehydratase-like" evidence="3">
    <location>
        <begin position="27"/>
        <end position="117"/>
    </location>
</feature>
<dbReference type="Proteomes" id="UP001529421">
    <property type="component" value="Unassembled WGS sequence"/>
</dbReference>